<accession>A0ABY8WT39</accession>
<organism evidence="1 2">
    <name type="scientific">Actinoplanes oblitus</name>
    <dbReference type="NCBI Taxonomy" id="3040509"/>
    <lineage>
        <taxon>Bacteria</taxon>
        <taxon>Bacillati</taxon>
        <taxon>Actinomycetota</taxon>
        <taxon>Actinomycetes</taxon>
        <taxon>Micromonosporales</taxon>
        <taxon>Micromonosporaceae</taxon>
        <taxon>Actinoplanes</taxon>
    </lineage>
</organism>
<proteinExistence type="predicted"/>
<dbReference type="EMBL" id="CP126980">
    <property type="protein sequence ID" value="WIM99763.1"/>
    <property type="molecule type" value="Genomic_DNA"/>
</dbReference>
<dbReference type="RefSeq" id="WP_284921201.1">
    <property type="nucleotide sequence ID" value="NZ_CP126980.1"/>
</dbReference>
<keyword evidence="2" id="KW-1185">Reference proteome</keyword>
<reference evidence="1 2" key="1">
    <citation type="submission" date="2023-06" db="EMBL/GenBank/DDBJ databases">
        <authorList>
            <person name="Yushchuk O."/>
            <person name="Binda E."/>
            <person name="Ruckert-Reed C."/>
            <person name="Fedorenko V."/>
            <person name="Kalinowski J."/>
            <person name="Marinelli F."/>
        </authorList>
    </citation>
    <scope>NUCLEOTIDE SEQUENCE [LARGE SCALE GENOMIC DNA]</scope>
    <source>
        <strain evidence="1 2">NRRL 3884</strain>
    </source>
</reference>
<evidence type="ECO:0000313" key="2">
    <source>
        <dbReference type="Proteomes" id="UP001240150"/>
    </source>
</evidence>
<dbReference type="Proteomes" id="UP001240150">
    <property type="component" value="Chromosome"/>
</dbReference>
<protein>
    <submittedName>
        <fullName evidence="1">Uncharacterized protein</fullName>
    </submittedName>
</protein>
<gene>
    <name evidence="1" type="ORF">ACTOB_003425</name>
</gene>
<sequence>MPAIQHRPCQRFRLRLIAVGRDASTSEHVRRQRSASAHRAIHIWTSVRFCAIFAGVSFLGQVWTLQAQAERALSDRLYGELELQELRDLLKSRQSILAEIETLANE</sequence>
<evidence type="ECO:0000313" key="1">
    <source>
        <dbReference type="EMBL" id="WIM99763.1"/>
    </source>
</evidence>
<name>A0ABY8WT39_9ACTN</name>